<protein>
    <submittedName>
        <fullName evidence="1">Uncharacterized protein</fullName>
    </submittedName>
</protein>
<evidence type="ECO:0000313" key="2">
    <source>
        <dbReference type="Proteomes" id="UP000663525"/>
    </source>
</evidence>
<dbReference type="AlphaFoldDB" id="A0A897N1L2"/>
<reference evidence="1" key="1">
    <citation type="submission" date="2020-11" db="EMBL/GenBank/DDBJ databases">
        <title>Carbohydrate-dependent, anaerobic sulfur respiration: A novel catabolism in halophilic archaea.</title>
        <authorList>
            <person name="Sorokin D.Y."/>
            <person name="Messina E."/>
            <person name="Smedile F."/>
            <person name="La Cono V."/>
            <person name="Hallsworth J.E."/>
            <person name="Yakimov M.M."/>
        </authorList>
    </citation>
    <scope>NUCLEOTIDE SEQUENCE</scope>
    <source>
        <strain evidence="1">HSR12-1</strain>
    </source>
</reference>
<accession>A0A897N1L2</accession>
<gene>
    <name evidence="1" type="ORF">HSR121_2069</name>
</gene>
<organism evidence="1 2">
    <name type="scientific">Halapricum desulfuricans</name>
    <dbReference type="NCBI Taxonomy" id="2841257"/>
    <lineage>
        <taxon>Archaea</taxon>
        <taxon>Methanobacteriati</taxon>
        <taxon>Methanobacteriota</taxon>
        <taxon>Stenosarchaea group</taxon>
        <taxon>Halobacteria</taxon>
        <taxon>Halobacteriales</taxon>
        <taxon>Haloarculaceae</taxon>
        <taxon>Halapricum</taxon>
    </lineage>
</organism>
<sequence>MRELAFWLQDKIYREGIPGIHFMRDARVWADQNAAKVTAAEISKELRKL</sequence>
<dbReference type="Proteomes" id="UP000663525">
    <property type="component" value="Chromosome"/>
</dbReference>
<evidence type="ECO:0000313" key="1">
    <source>
        <dbReference type="EMBL" id="QSG06401.1"/>
    </source>
</evidence>
<dbReference type="EMBL" id="CP064787">
    <property type="protein sequence ID" value="QSG06401.1"/>
    <property type="molecule type" value="Genomic_DNA"/>
</dbReference>
<proteinExistence type="predicted"/>
<name>A0A897N1L2_9EURY</name>